<feature type="domain" description="Sulfatase-modifying factor enzyme-like" evidence="2">
    <location>
        <begin position="111"/>
        <end position="243"/>
    </location>
</feature>
<gene>
    <name evidence="3" type="ORF">GCM10009096_07230</name>
</gene>
<dbReference type="InterPro" id="IPR005532">
    <property type="entry name" value="SUMF_dom"/>
</dbReference>
<feature type="chain" id="PRO_5046691774" description="Sulfatase-modifying factor enzyme-like domain-containing protein" evidence="1">
    <location>
        <begin position="25"/>
        <end position="277"/>
    </location>
</feature>
<comment type="caution">
    <text evidence="3">The sequence shown here is derived from an EMBL/GenBank/DDBJ whole genome shotgun (WGS) entry which is preliminary data.</text>
</comment>
<dbReference type="InterPro" id="IPR016187">
    <property type="entry name" value="CTDL_fold"/>
</dbReference>
<keyword evidence="1" id="KW-0732">Signal</keyword>
<organism evidence="3 4">
    <name type="scientific">Parasphingorhabdus litoris</name>
    <dbReference type="NCBI Taxonomy" id="394733"/>
    <lineage>
        <taxon>Bacteria</taxon>
        <taxon>Pseudomonadati</taxon>
        <taxon>Pseudomonadota</taxon>
        <taxon>Alphaproteobacteria</taxon>
        <taxon>Sphingomonadales</taxon>
        <taxon>Sphingomonadaceae</taxon>
        <taxon>Parasphingorhabdus</taxon>
    </lineage>
</organism>
<protein>
    <recommendedName>
        <fullName evidence="2">Sulfatase-modifying factor enzyme-like domain-containing protein</fullName>
    </recommendedName>
</protein>
<evidence type="ECO:0000259" key="2">
    <source>
        <dbReference type="Pfam" id="PF03781"/>
    </source>
</evidence>
<feature type="signal peptide" evidence="1">
    <location>
        <begin position="1"/>
        <end position="24"/>
    </location>
</feature>
<dbReference type="PANTHER" id="PTHR23150">
    <property type="entry name" value="SULFATASE MODIFYING FACTOR 1, 2"/>
    <property type="match status" value="1"/>
</dbReference>
<accession>A0ABN1A6N3</accession>
<dbReference type="InterPro" id="IPR042095">
    <property type="entry name" value="SUMF_sf"/>
</dbReference>
<dbReference type="SUPFAM" id="SSF56436">
    <property type="entry name" value="C-type lectin-like"/>
    <property type="match status" value="1"/>
</dbReference>
<dbReference type="EMBL" id="BAAAEM010000002">
    <property type="protein sequence ID" value="GAA0468866.1"/>
    <property type="molecule type" value="Genomic_DNA"/>
</dbReference>
<sequence>MISKLHKVVSFIGLAFSGSSVANADAGNEIRFCEKCPIFVEVPSPPIEFRQIKYVAKYELMWKDYLQSVTDGNCTMPKNLRYSLEADPATIERMSINWTLGDLDIHQMHCFADWVESHTDLKIDLPETEEWMWFARAEATSKYPWVDEADKEKAMVNGTKSHSRNAFDYGLRFDYENGPYPEGGPVGQFPPNKFGLYDIIGNHAEITKSTIDAYDYFKEKGLDAPAFRGRLTYPVLGGSFMTKIEDANIDNIKWSLSSFEGAIVTSTAVRLVAYSDR</sequence>
<dbReference type="RefSeq" id="WP_229953765.1">
    <property type="nucleotide sequence ID" value="NZ_BAAAEM010000002.1"/>
</dbReference>
<keyword evidence="4" id="KW-1185">Reference proteome</keyword>
<dbReference type="PANTHER" id="PTHR23150:SF19">
    <property type="entry name" value="FORMYLGLYCINE-GENERATING ENZYME"/>
    <property type="match status" value="1"/>
</dbReference>
<dbReference type="Proteomes" id="UP001500713">
    <property type="component" value="Unassembled WGS sequence"/>
</dbReference>
<dbReference type="InterPro" id="IPR051043">
    <property type="entry name" value="Sulfatase_Mod_Factor_Kinase"/>
</dbReference>
<evidence type="ECO:0000256" key="1">
    <source>
        <dbReference type="SAM" id="SignalP"/>
    </source>
</evidence>
<evidence type="ECO:0000313" key="3">
    <source>
        <dbReference type="EMBL" id="GAA0468866.1"/>
    </source>
</evidence>
<reference evidence="3 4" key="1">
    <citation type="journal article" date="2019" name="Int. J. Syst. Evol. Microbiol.">
        <title>The Global Catalogue of Microorganisms (GCM) 10K type strain sequencing project: providing services to taxonomists for standard genome sequencing and annotation.</title>
        <authorList>
            <consortium name="The Broad Institute Genomics Platform"/>
            <consortium name="The Broad Institute Genome Sequencing Center for Infectious Disease"/>
            <person name="Wu L."/>
            <person name="Ma J."/>
        </authorList>
    </citation>
    <scope>NUCLEOTIDE SEQUENCE [LARGE SCALE GENOMIC DNA]</scope>
    <source>
        <strain evidence="3 4">JCM 14162</strain>
    </source>
</reference>
<dbReference type="Gene3D" id="3.90.1580.10">
    <property type="entry name" value="paralog of FGE (formylglycine-generating enzyme)"/>
    <property type="match status" value="1"/>
</dbReference>
<evidence type="ECO:0000313" key="4">
    <source>
        <dbReference type="Proteomes" id="UP001500713"/>
    </source>
</evidence>
<dbReference type="Pfam" id="PF03781">
    <property type="entry name" value="FGE-sulfatase"/>
    <property type="match status" value="1"/>
</dbReference>
<name>A0ABN1A6N3_9SPHN</name>
<proteinExistence type="predicted"/>